<protein>
    <recommendedName>
        <fullName evidence="4">Holin</fullName>
    </recommendedName>
</protein>
<name>A0A6H1ZZT9_9ZZZZ</name>
<dbReference type="EMBL" id="MT144944">
    <property type="protein sequence ID" value="QJI01718.1"/>
    <property type="molecule type" value="Genomic_DNA"/>
</dbReference>
<sequence>MGLSILLTTLVPLILPAALDVGKSIISKFTGIAMDAPKNFKERIEESKADTERLQALAKLDAPVGTPSQWVIDLRASFRYITVGLMVLAAIGYFMLPIEMQSIPGQELFSKMASAGTFFIIGERLNLGLKRLK</sequence>
<keyword evidence="1" id="KW-1133">Transmembrane helix</keyword>
<reference evidence="2" key="1">
    <citation type="submission" date="2020-03" db="EMBL/GenBank/DDBJ databases">
        <title>The deep terrestrial virosphere.</title>
        <authorList>
            <person name="Holmfeldt K."/>
            <person name="Nilsson E."/>
            <person name="Simone D."/>
            <person name="Lopez-Fernandez M."/>
            <person name="Wu X."/>
            <person name="de Brujin I."/>
            <person name="Lundin D."/>
            <person name="Andersson A."/>
            <person name="Bertilsson S."/>
            <person name="Dopson M."/>
        </authorList>
    </citation>
    <scope>NUCLEOTIDE SEQUENCE</scope>
    <source>
        <strain evidence="2">TM448A03039</strain>
        <strain evidence="3">TM448B02724</strain>
    </source>
</reference>
<accession>A0A6H1ZZT9</accession>
<evidence type="ECO:0000313" key="3">
    <source>
        <dbReference type="EMBL" id="QJI01718.1"/>
    </source>
</evidence>
<organism evidence="2">
    <name type="scientific">viral metagenome</name>
    <dbReference type="NCBI Taxonomy" id="1070528"/>
    <lineage>
        <taxon>unclassified sequences</taxon>
        <taxon>metagenomes</taxon>
        <taxon>organismal metagenomes</taxon>
    </lineage>
</organism>
<evidence type="ECO:0008006" key="4">
    <source>
        <dbReference type="Google" id="ProtNLM"/>
    </source>
</evidence>
<evidence type="ECO:0000313" key="2">
    <source>
        <dbReference type="EMBL" id="QJA52837.1"/>
    </source>
</evidence>
<gene>
    <name evidence="2" type="ORF">TM448A03039_0004</name>
    <name evidence="3" type="ORF">TM448B02724_0010</name>
</gene>
<keyword evidence="1" id="KW-0812">Transmembrane</keyword>
<dbReference type="EMBL" id="MT144372">
    <property type="protein sequence ID" value="QJA52837.1"/>
    <property type="molecule type" value="Genomic_DNA"/>
</dbReference>
<proteinExistence type="predicted"/>
<feature type="transmembrane region" description="Helical" evidence="1">
    <location>
        <begin position="77"/>
        <end position="96"/>
    </location>
</feature>
<keyword evidence="1" id="KW-0472">Membrane</keyword>
<dbReference type="AlphaFoldDB" id="A0A6H1ZZT9"/>
<evidence type="ECO:0000256" key="1">
    <source>
        <dbReference type="SAM" id="Phobius"/>
    </source>
</evidence>